<organism evidence="2 3">
    <name type="scientific">Bradyrhizobium jicamae</name>
    <dbReference type="NCBI Taxonomy" id="280332"/>
    <lineage>
        <taxon>Bacteria</taxon>
        <taxon>Pseudomonadati</taxon>
        <taxon>Pseudomonadota</taxon>
        <taxon>Alphaproteobacteria</taxon>
        <taxon>Hyphomicrobiales</taxon>
        <taxon>Nitrobacteraceae</taxon>
        <taxon>Bradyrhizobium</taxon>
    </lineage>
</organism>
<gene>
    <name evidence="2" type="ORF">JQ615_29080</name>
</gene>
<evidence type="ECO:0000259" key="1">
    <source>
        <dbReference type="PROSITE" id="PS50404"/>
    </source>
</evidence>
<comment type="caution">
    <text evidence="2">The sequence shown here is derived from an EMBL/GenBank/DDBJ whole genome shotgun (WGS) entry which is preliminary data.</text>
</comment>
<dbReference type="Proteomes" id="UP001315278">
    <property type="component" value="Unassembled WGS sequence"/>
</dbReference>
<dbReference type="CDD" id="cd00570">
    <property type="entry name" value="GST_N_family"/>
    <property type="match status" value="1"/>
</dbReference>
<sequence length="311" mass="34327">MSEVILHHYQLSPYSEKIRLALGLKGQSWRSVEIPVWTPRPKLTPMTGGYRRTPVLQIGAEFYCDTLLILHVIEKLGSSGALYPKGEAGLAKAFGWWIEKGSFMNAVCLTIGNMAGKIPQELVDERRPLFRVNLDPQALLPRRPIFLQRVNAHLAWLAEVLSDGRKFILGENPSAADLSAYHPIWFARQNGGPEIGELIAFPDVVDPWYARVAALGHGQHTDMTPDDAIEIARVNQPGEPGGWSPEAQKVGIRRGDRVSVTPDDYGNPVHGNVLAWTADEIVIRHEDPSVGMVNLHFPRIGFDVAAVAEAA</sequence>
<protein>
    <submittedName>
        <fullName evidence="2">Glutathione S-transferase family protein</fullName>
    </submittedName>
</protein>
<accession>A0ABS5FRR5</accession>
<evidence type="ECO:0000313" key="2">
    <source>
        <dbReference type="EMBL" id="MBR0799436.1"/>
    </source>
</evidence>
<keyword evidence="3" id="KW-1185">Reference proteome</keyword>
<dbReference type="Gene3D" id="1.20.1050.10">
    <property type="match status" value="1"/>
</dbReference>
<dbReference type="EMBL" id="JAFCJH010000039">
    <property type="protein sequence ID" value="MBR0799436.1"/>
    <property type="molecule type" value="Genomic_DNA"/>
</dbReference>
<dbReference type="SUPFAM" id="SSF47616">
    <property type="entry name" value="GST C-terminal domain-like"/>
    <property type="match status" value="1"/>
</dbReference>
<dbReference type="InterPro" id="IPR036282">
    <property type="entry name" value="Glutathione-S-Trfase_C_sf"/>
</dbReference>
<evidence type="ECO:0000313" key="3">
    <source>
        <dbReference type="Proteomes" id="UP001315278"/>
    </source>
</evidence>
<dbReference type="RefSeq" id="WP_212494261.1">
    <property type="nucleotide sequence ID" value="NZ_JAFCJH010000039.1"/>
</dbReference>
<name>A0ABS5FRR5_9BRAD</name>
<dbReference type="Pfam" id="PF13410">
    <property type="entry name" value="GST_C_2"/>
    <property type="match status" value="1"/>
</dbReference>
<feature type="domain" description="GST N-terminal" evidence="1">
    <location>
        <begin position="2"/>
        <end position="81"/>
    </location>
</feature>
<dbReference type="InterPro" id="IPR036249">
    <property type="entry name" value="Thioredoxin-like_sf"/>
</dbReference>
<dbReference type="Pfam" id="PF13417">
    <property type="entry name" value="GST_N_3"/>
    <property type="match status" value="1"/>
</dbReference>
<dbReference type="InterPro" id="IPR004045">
    <property type="entry name" value="Glutathione_S-Trfase_N"/>
</dbReference>
<proteinExistence type="predicted"/>
<dbReference type="PROSITE" id="PS50404">
    <property type="entry name" value="GST_NTER"/>
    <property type="match status" value="1"/>
</dbReference>
<reference evidence="3" key="1">
    <citation type="journal article" date="2021" name="ISME J.">
        <title>Evolutionary origin and ecological implication of a unique nif island in free-living Bradyrhizobium lineages.</title>
        <authorList>
            <person name="Tao J."/>
        </authorList>
    </citation>
    <scope>NUCLEOTIDE SEQUENCE [LARGE SCALE GENOMIC DNA]</scope>
    <source>
        <strain evidence="3">SZCCT0434</strain>
    </source>
</reference>
<dbReference type="Gene3D" id="3.40.30.110">
    <property type="match status" value="2"/>
</dbReference>
<dbReference type="SUPFAM" id="SSF52833">
    <property type="entry name" value="Thioredoxin-like"/>
    <property type="match status" value="1"/>
</dbReference>